<organism evidence="2">
    <name type="scientific">marine metagenome</name>
    <dbReference type="NCBI Taxonomy" id="408172"/>
    <lineage>
        <taxon>unclassified sequences</taxon>
        <taxon>metagenomes</taxon>
        <taxon>ecological metagenomes</taxon>
    </lineage>
</organism>
<dbReference type="EMBL" id="UINC01000168">
    <property type="protein sequence ID" value="SUZ50410.1"/>
    <property type="molecule type" value="Genomic_DNA"/>
</dbReference>
<accession>A0A381N6Z8</accession>
<evidence type="ECO:0000313" key="2">
    <source>
        <dbReference type="EMBL" id="SUZ50410.1"/>
    </source>
</evidence>
<dbReference type="AlphaFoldDB" id="A0A381N6Z8"/>
<proteinExistence type="predicted"/>
<reference evidence="2" key="1">
    <citation type="submission" date="2018-05" db="EMBL/GenBank/DDBJ databases">
        <authorList>
            <person name="Lanie J.A."/>
            <person name="Ng W.-L."/>
            <person name="Kazmierczak K.M."/>
            <person name="Andrzejewski T.M."/>
            <person name="Davidsen T.M."/>
            <person name="Wayne K.J."/>
            <person name="Tettelin H."/>
            <person name="Glass J.I."/>
            <person name="Rusch D."/>
            <person name="Podicherti R."/>
            <person name="Tsui H.-C.T."/>
            <person name="Winkler M.E."/>
        </authorList>
    </citation>
    <scope>NUCLEOTIDE SEQUENCE</scope>
</reference>
<sequence length="77" mass="8405">MIAYPILNFVLPLMLSSFILVDNPSRCSECQNKTEHKVAGNAVIERIPEIDTEVNSGESSVVTAGKDAKSKTHKDTD</sequence>
<evidence type="ECO:0000256" key="1">
    <source>
        <dbReference type="SAM" id="MobiDB-lite"/>
    </source>
</evidence>
<protein>
    <submittedName>
        <fullName evidence="2">Uncharacterized protein</fullName>
    </submittedName>
</protein>
<feature type="compositionally biased region" description="Basic and acidic residues" evidence="1">
    <location>
        <begin position="66"/>
        <end position="77"/>
    </location>
</feature>
<feature type="region of interest" description="Disordered" evidence="1">
    <location>
        <begin position="55"/>
        <end position="77"/>
    </location>
</feature>
<gene>
    <name evidence="2" type="ORF">METZ01_LOCUS3264</name>
</gene>
<name>A0A381N6Z8_9ZZZZ</name>